<gene>
    <name evidence="3" type="ORF">FAA97_10820</name>
</gene>
<evidence type="ECO:0000259" key="2">
    <source>
        <dbReference type="PROSITE" id="PS50125"/>
    </source>
</evidence>
<dbReference type="PANTHER" id="PTHR43081">
    <property type="entry name" value="ADENYLATE CYCLASE, TERMINAL-DIFFERENTIATION SPECIFIC-RELATED"/>
    <property type="match status" value="1"/>
</dbReference>
<dbReference type="PROSITE" id="PS50125">
    <property type="entry name" value="GUANYLATE_CYCLASE_2"/>
    <property type="match status" value="1"/>
</dbReference>
<dbReference type="SMART" id="SM01080">
    <property type="entry name" value="CHASE2"/>
    <property type="match status" value="1"/>
</dbReference>
<keyword evidence="1" id="KW-0812">Transmembrane</keyword>
<dbReference type="OrthoDB" id="9789782at2"/>
<dbReference type="Pfam" id="PF05226">
    <property type="entry name" value="CHASE2"/>
    <property type="match status" value="1"/>
</dbReference>
<sequence length="737" mass="79513">MRRPRLRERLTGAQRRRLGAIVIGGTALMLVLVLQALLDRQVQRLASLVFDTYQELRPREATDPPVAVVDIDEKSIAQYGQWPWSRMIVADMIERASAAGASAIGFDIVFSEADRTAPQRIAEDLRRQGVLLTLPAELLPDPDRALARSIAANPVVLGFALTDEQATTVPSPRIGFSYLGADPAHSLRNYSGAIANLPALTEAATAMGYFSFPPSSDNILRSFPLVSRADGQLHPALSLETLRLAQQAGSYILRSTGNGKTSALTDVRVGELAVPVTADGELWVYYSGMPEMPVISAGDLLDSAKRAEMAKLMDGRIILVGTSAVGLRDLVATPIDPVMPGVRVHAEIIDQIVSGVFLNRPDWIKGAERGATIAAGGLLLLVLWLGSPAAGALAAILLSTLVALGSWGAFSRQLILFDPLQPLTGIAAIMLTTLPLLLMVSHREKRFVRESFGRYLAPAMVEKLSESPEGLRLGGEDRELTILFSDIRGFTALSETLDPTELTGLLNGFLTPMTDVLLKREATIDKYIGDAIMAFWNAPLAIADHPAKACLAALEMVDAVERLNRDRGMSLKIGIGLNTGIACVGNLGSDQRFSYSCLGDNVNLASRVEGLTKVYDLPILVTEAVVDASRQLKFIEIDVVRVVGRQAPVRLFALAGRLQECGAEDDDVLTLHDALLSAWRKGDFADARMQLAALAEAPDSRTKSLLLGAHDIYRERLENLPDAGPEGWDAISTATRK</sequence>
<dbReference type="InterPro" id="IPR007890">
    <property type="entry name" value="CHASE2"/>
</dbReference>
<dbReference type="EMBL" id="STGV01000003">
    <property type="protein sequence ID" value="THV23097.1"/>
    <property type="molecule type" value="Genomic_DNA"/>
</dbReference>
<feature type="transmembrane region" description="Helical" evidence="1">
    <location>
        <begin position="422"/>
        <end position="440"/>
    </location>
</feature>
<dbReference type="RefSeq" id="WP_136598540.1">
    <property type="nucleotide sequence ID" value="NZ_STGV01000003.1"/>
</dbReference>
<reference evidence="3 4" key="1">
    <citation type="submission" date="2019-04" db="EMBL/GenBank/DDBJ databases">
        <title>Genome sequence of strain shin9-1.</title>
        <authorList>
            <person name="Gao J."/>
            <person name="Sun J."/>
        </authorList>
    </citation>
    <scope>NUCLEOTIDE SEQUENCE [LARGE SCALE GENOMIC DNA]</scope>
    <source>
        <strain evidence="4">shin9-1</strain>
    </source>
</reference>
<dbReference type="GO" id="GO:0006171">
    <property type="term" value="P:cAMP biosynthetic process"/>
    <property type="evidence" value="ECO:0007669"/>
    <property type="project" value="TreeGrafter"/>
</dbReference>
<dbReference type="PANTHER" id="PTHR43081:SF1">
    <property type="entry name" value="ADENYLATE CYCLASE, TERMINAL-DIFFERENTIATION SPECIFIC"/>
    <property type="match status" value="1"/>
</dbReference>
<dbReference type="GO" id="GO:0004016">
    <property type="term" value="F:adenylate cyclase activity"/>
    <property type="evidence" value="ECO:0007669"/>
    <property type="project" value="UniProtKB-ARBA"/>
</dbReference>
<dbReference type="InterPro" id="IPR001054">
    <property type="entry name" value="A/G_cyclase"/>
</dbReference>
<dbReference type="AlphaFoldDB" id="A0A4S8NZC9"/>
<protein>
    <submittedName>
        <fullName evidence="3">Adenylate/guanylate cyclase domain-containing protein</fullName>
    </submittedName>
</protein>
<feature type="transmembrane region" description="Helical" evidence="1">
    <location>
        <begin position="392"/>
        <end position="410"/>
    </location>
</feature>
<organism evidence="3 4">
    <name type="scientific">Peteryoungia ipomoeae</name>
    <dbReference type="NCBI Taxonomy" id="1210932"/>
    <lineage>
        <taxon>Bacteria</taxon>
        <taxon>Pseudomonadati</taxon>
        <taxon>Pseudomonadota</taxon>
        <taxon>Alphaproteobacteria</taxon>
        <taxon>Hyphomicrobiales</taxon>
        <taxon>Rhizobiaceae</taxon>
        <taxon>Peteryoungia</taxon>
    </lineage>
</organism>
<evidence type="ECO:0000256" key="1">
    <source>
        <dbReference type="SAM" id="Phobius"/>
    </source>
</evidence>
<feature type="domain" description="Guanylate cyclase" evidence="2">
    <location>
        <begin position="481"/>
        <end position="609"/>
    </location>
</feature>
<keyword evidence="1" id="KW-0472">Membrane</keyword>
<dbReference type="CDD" id="cd07302">
    <property type="entry name" value="CHD"/>
    <property type="match status" value="1"/>
</dbReference>
<dbReference type="InterPro" id="IPR050697">
    <property type="entry name" value="Adenylyl/Guanylyl_Cyclase_3/4"/>
</dbReference>
<comment type="caution">
    <text evidence="3">The sequence shown here is derived from an EMBL/GenBank/DDBJ whole genome shotgun (WGS) entry which is preliminary data.</text>
</comment>
<keyword evidence="1" id="KW-1133">Transmembrane helix</keyword>
<dbReference type="Proteomes" id="UP000308828">
    <property type="component" value="Unassembled WGS sequence"/>
</dbReference>
<name>A0A4S8NZC9_9HYPH</name>
<dbReference type="GO" id="GO:0035556">
    <property type="term" value="P:intracellular signal transduction"/>
    <property type="evidence" value="ECO:0007669"/>
    <property type="project" value="InterPro"/>
</dbReference>
<dbReference type="SUPFAM" id="SSF55073">
    <property type="entry name" value="Nucleotide cyclase"/>
    <property type="match status" value="1"/>
</dbReference>
<proteinExistence type="predicted"/>
<feature type="transmembrane region" description="Helical" evidence="1">
    <location>
        <begin position="20"/>
        <end position="38"/>
    </location>
</feature>
<accession>A0A4S8NZC9</accession>
<dbReference type="InterPro" id="IPR029787">
    <property type="entry name" value="Nucleotide_cyclase"/>
</dbReference>
<keyword evidence="4" id="KW-1185">Reference proteome</keyword>
<evidence type="ECO:0000313" key="4">
    <source>
        <dbReference type="Proteomes" id="UP000308828"/>
    </source>
</evidence>
<evidence type="ECO:0000313" key="3">
    <source>
        <dbReference type="EMBL" id="THV23097.1"/>
    </source>
</evidence>
<dbReference type="SMART" id="SM00044">
    <property type="entry name" value="CYCc"/>
    <property type="match status" value="1"/>
</dbReference>
<dbReference type="Pfam" id="PF00211">
    <property type="entry name" value="Guanylate_cyc"/>
    <property type="match status" value="1"/>
</dbReference>
<dbReference type="Gene3D" id="3.30.70.1230">
    <property type="entry name" value="Nucleotide cyclase"/>
    <property type="match status" value="1"/>
</dbReference>